<evidence type="ECO:0000313" key="1">
    <source>
        <dbReference type="EMBL" id="KAI8568138.1"/>
    </source>
</evidence>
<gene>
    <name evidence="1" type="ORF">RHMOL_Rhmol02G0174200</name>
</gene>
<keyword evidence="2" id="KW-1185">Reference proteome</keyword>
<accession>A0ACC0PTM7</accession>
<dbReference type="Proteomes" id="UP001062846">
    <property type="component" value="Chromosome 2"/>
</dbReference>
<organism evidence="1 2">
    <name type="scientific">Rhododendron molle</name>
    <name type="common">Chinese azalea</name>
    <name type="synonym">Azalea mollis</name>
    <dbReference type="NCBI Taxonomy" id="49168"/>
    <lineage>
        <taxon>Eukaryota</taxon>
        <taxon>Viridiplantae</taxon>
        <taxon>Streptophyta</taxon>
        <taxon>Embryophyta</taxon>
        <taxon>Tracheophyta</taxon>
        <taxon>Spermatophyta</taxon>
        <taxon>Magnoliopsida</taxon>
        <taxon>eudicotyledons</taxon>
        <taxon>Gunneridae</taxon>
        <taxon>Pentapetalae</taxon>
        <taxon>asterids</taxon>
        <taxon>Ericales</taxon>
        <taxon>Ericaceae</taxon>
        <taxon>Ericoideae</taxon>
        <taxon>Rhodoreae</taxon>
        <taxon>Rhododendron</taxon>
    </lineage>
</organism>
<dbReference type="EMBL" id="CM046389">
    <property type="protein sequence ID" value="KAI8568138.1"/>
    <property type="molecule type" value="Genomic_DNA"/>
</dbReference>
<sequence length="316" mass="34709">MKLNKPGDLNASSMFGKLLDVRKMPGIDLKHPCEKVLENFVTLLRRGVRVHGGSDSCRDRAGAYCSGITRSGTVGPYGDSGQGCGAPFSFRGVRALRAPTIATAATREEPLAPMATTTKEGPKVLSNTTVGPSSIRGEWPLWRLMINSPGIPVKDILDEIATWESDSGVGGGGDTEEMITDEMEVDAVEAMEMLGRTQEVTGKAPMVMEDAGTSVPIFDRLVEDLGAESTRRVTFLDYEEFVEDKDVFKAELKESGIAAMVFEARAGEAEPEELLRRSELIEEGNEVLRELSRRSREQRLCRGCWRCKRFRTSVVE</sequence>
<reference evidence="1" key="1">
    <citation type="submission" date="2022-02" db="EMBL/GenBank/DDBJ databases">
        <title>Plant Genome Project.</title>
        <authorList>
            <person name="Zhang R.-G."/>
        </authorList>
    </citation>
    <scope>NUCLEOTIDE SEQUENCE</scope>
    <source>
        <strain evidence="1">AT1</strain>
    </source>
</reference>
<evidence type="ECO:0000313" key="2">
    <source>
        <dbReference type="Proteomes" id="UP001062846"/>
    </source>
</evidence>
<name>A0ACC0PTM7_RHOML</name>
<protein>
    <submittedName>
        <fullName evidence="1">Uncharacterized protein</fullName>
    </submittedName>
</protein>
<proteinExistence type="predicted"/>
<comment type="caution">
    <text evidence="1">The sequence shown here is derived from an EMBL/GenBank/DDBJ whole genome shotgun (WGS) entry which is preliminary data.</text>
</comment>